<keyword evidence="1" id="KW-1133">Transmembrane helix</keyword>
<feature type="transmembrane region" description="Helical" evidence="1">
    <location>
        <begin position="311"/>
        <end position="331"/>
    </location>
</feature>
<keyword evidence="1" id="KW-0812">Transmembrane</keyword>
<feature type="transmembrane region" description="Helical" evidence="1">
    <location>
        <begin position="194"/>
        <end position="212"/>
    </location>
</feature>
<keyword evidence="1" id="KW-0472">Membrane</keyword>
<feature type="transmembrane region" description="Helical" evidence="1">
    <location>
        <begin position="224"/>
        <end position="243"/>
    </location>
</feature>
<evidence type="ECO:0008006" key="4">
    <source>
        <dbReference type="Google" id="ProtNLM"/>
    </source>
</evidence>
<feature type="transmembrane region" description="Helical" evidence="1">
    <location>
        <begin position="28"/>
        <end position="49"/>
    </location>
</feature>
<organism evidence="2 3">
    <name type="scientific">Herbiconiux aconitum</name>
    <dbReference type="NCBI Taxonomy" id="2970913"/>
    <lineage>
        <taxon>Bacteria</taxon>
        <taxon>Bacillati</taxon>
        <taxon>Actinomycetota</taxon>
        <taxon>Actinomycetes</taxon>
        <taxon>Micrococcales</taxon>
        <taxon>Microbacteriaceae</taxon>
        <taxon>Herbiconiux</taxon>
    </lineage>
</organism>
<gene>
    <name evidence="2" type="ORF">N1027_00485</name>
</gene>
<keyword evidence="3" id="KW-1185">Reference proteome</keyword>
<feature type="transmembrane region" description="Helical" evidence="1">
    <location>
        <begin position="136"/>
        <end position="154"/>
    </location>
</feature>
<protein>
    <recommendedName>
        <fullName evidence="4">DUF2029 domain-containing protein</fullName>
    </recommendedName>
</protein>
<feature type="transmembrane region" description="Helical" evidence="1">
    <location>
        <begin position="351"/>
        <end position="371"/>
    </location>
</feature>
<dbReference type="EMBL" id="JANLCM010000001">
    <property type="protein sequence ID" value="MCS5716608.1"/>
    <property type="molecule type" value="Genomic_DNA"/>
</dbReference>
<feature type="transmembrane region" description="Helical" evidence="1">
    <location>
        <begin position="166"/>
        <end position="188"/>
    </location>
</feature>
<sequence>MNDSLAPPTTGRLRLAGWLFGPVVRSGIGWRTVALVAAMVVAGTGLTLLRLPADARNLLWAEDGGIFLTDAFAHPFLQNLFDPYAGYMHLIPRISAQFVSGFVPLRHLGLAMNLCGAAVWSIVALSAFVFTRGRLWIGFRVLLWLLVLLLPLGSHEVATNTANSHWFLTFGLFWAVCSRGGGVARVVFACCLTVAAVLSDPLTLVFAPFLVARLFALRSLRENAVTIAFVASAVIQLAVVLSTERDDVPIVDPGGLGYLYLIRVVLTTLAGPMWGGWLVFVIGGLVTAVLAGVALALLIAGLVARWGRAGLGVAALGSSIVYFVVVASITWAYSASAPPGSGTDVYWAGRYWVLSGLLFVTATVAVVDLWLSPLLTRTRGRRRVLVGVVAVVVAALLIAPGIHDYRTPGYKADNLQTSTGIELGIAACQNEPPDEPVKIAIAPAAQYLVVPCEIVLTR</sequence>
<name>A0ABT2GK63_9MICO</name>
<accession>A0ABT2GK63</accession>
<evidence type="ECO:0000313" key="3">
    <source>
        <dbReference type="Proteomes" id="UP001165584"/>
    </source>
</evidence>
<comment type="caution">
    <text evidence="2">The sequence shown here is derived from an EMBL/GenBank/DDBJ whole genome shotgun (WGS) entry which is preliminary data.</text>
</comment>
<proteinExistence type="predicted"/>
<dbReference type="Proteomes" id="UP001165584">
    <property type="component" value="Unassembled WGS sequence"/>
</dbReference>
<feature type="transmembrane region" description="Helical" evidence="1">
    <location>
        <begin position="383"/>
        <end position="402"/>
    </location>
</feature>
<reference evidence="2" key="1">
    <citation type="submission" date="2022-08" db="EMBL/GenBank/DDBJ databases">
        <authorList>
            <person name="Deng Y."/>
            <person name="Han X.-F."/>
            <person name="Zhang Y.-Q."/>
        </authorList>
    </citation>
    <scope>NUCLEOTIDE SEQUENCE</scope>
    <source>
        <strain evidence="2">CPCC 205763</strain>
    </source>
</reference>
<evidence type="ECO:0000256" key="1">
    <source>
        <dbReference type="SAM" id="Phobius"/>
    </source>
</evidence>
<feature type="transmembrane region" description="Helical" evidence="1">
    <location>
        <begin position="277"/>
        <end position="304"/>
    </location>
</feature>
<feature type="transmembrane region" description="Helical" evidence="1">
    <location>
        <begin position="110"/>
        <end position="130"/>
    </location>
</feature>
<dbReference type="RefSeq" id="WP_259503853.1">
    <property type="nucleotide sequence ID" value="NZ_JANLCM010000001.1"/>
</dbReference>
<evidence type="ECO:0000313" key="2">
    <source>
        <dbReference type="EMBL" id="MCS5716608.1"/>
    </source>
</evidence>